<organism evidence="2 3">
    <name type="scientific">Phoenix dactylifera</name>
    <name type="common">Date palm</name>
    <dbReference type="NCBI Taxonomy" id="42345"/>
    <lineage>
        <taxon>Eukaryota</taxon>
        <taxon>Viridiplantae</taxon>
        <taxon>Streptophyta</taxon>
        <taxon>Embryophyta</taxon>
        <taxon>Tracheophyta</taxon>
        <taxon>Spermatophyta</taxon>
        <taxon>Magnoliopsida</taxon>
        <taxon>Liliopsida</taxon>
        <taxon>Arecaceae</taxon>
        <taxon>Coryphoideae</taxon>
        <taxon>Phoeniceae</taxon>
        <taxon>Phoenix</taxon>
    </lineage>
</organism>
<gene>
    <name evidence="3" type="primary">LOC113462425</name>
</gene>
<reference evidence="3" key="2">
    <citation type="submission" date="2025-08" db="UniProtKB">
        <authorList>
            <consortium name="RefSeq"/>
        </authorList>
    </citation>
    <scope>IDENTIFICATION</scope>
    <source>
        <tissue evidence="3">Young leaves</tissue>
    </source>
</reference>
<keyword evidence="1" id="KW-0732">Signal</keyword>
<evidence type="ECO:0000313" key="2">
    <source>
        <dbReference type="Proteomes" id="UP000228380"/>
    </source>
</evidence>
<evidence type="ECO:0000256" key="1">
    <source>
        <dbReference type="SAM" id="SignalP"/>
    </source>
</evidence>
<dbReference type="GeneID" id="113462425"/>
<dbReference type="Proteomes" id="UP000228380">
    <property type="component" value="Chromosome 7"/>
</dbReference>
<sequence length="98" mass="10783">MTILCFLILAAFFTKVGCGKAEGESGCWRMNRWEDKGTSYLLTQNAQHSNARLIDSCLLSKLDGHKPSLVPDMACLLHCTAQFGFISLIILLLGSFCP</sequence>
<keyword evidence="2" id="KW-1185">Reference proteome</keyword>
<dbReference type="RefSeq" id="XP_038983948.1">
    <property type="nucleotide sequence ID" value="XM_039128020.1"/>
</dbReference>
<evidence type="ECO:0000313" key="3">
    <source>
        <dbReference type="RefSeq" id="XP_038983948.1"/>
    </source>
</evidence>
<accession>A0A8B9AIW6</accession>
<dbReference type="AlphaFoldDB" id="A0A8B9AIW6"/>
<proteinExistence type="predicted"/>
<protein>
    <submittedName>
        <fullName evidence="3">Uncharacterized protein LOC113462425 isoform X2</fullName>
    </submittedName>
</protein>
<name>A0A8B9AIW6_PHODC</name>
<feature type="chain" id="PRO_5034074769" evidence="1">
    <location>
        <begin position="19"/>
        <end position="98"/>
    </location>
</feature>
<reference evidence="2" key="1">
    <citation type="journal article" date="2019" name="Nat. Commun.">
        <title>Genome-wide association mapping of date palm fruit traits.</title>
        <authorList>
            <person name="Hazzouri K.M."/>
            <person name="Gros-Balthazard M."/>
            <person name="Flowers J.M."/>
            <person name="Copetti D."/>
            <person name="Lemansour A."/>
            <person name="Lebrun M."/>
            <person name="Masmoudi K."/>
            <person name="Ferrand S."/>
            <person name="Dhar M.I."/>
            <person name="Fresquez Z.A."/>
            <person name="Rosas U."/>
            <person name="Zhang J."/>
            <person name="Talag J."/>
            <person name="Lee S."/>
            <person name="Kudrna D."/>
            <person name="Powell R.F."/>
            <person name="Leitch I.J."/>
            <person name="Krueger R.R."/>
            <person name="Wing R.A."/>
            <person name="Amiri K.M.A."/>
            <person name="Purugganan M.D."/>
        </authorList>
    </citation>
    <scope>NUCLEOTIDE SEQUENCE [LARGE SCALE GENOMIC DNA]</scope>
    <source>
        <strain evidence="2">cv. Khalas</strain>
    </source>
</reference>
<feature type="signal peptide" evidence="1">
    <location>
        <begin position="1"/>
        <end position="18"/>
    </location>
</feature>